<name>A0A6A7BWE7_9PEZI</name>
<accession>A0A6A7BWE7</accession>
<dbReference type="AlphaFoldDB" id="A0A6A7BWE7"/>
<dbReference type="EMBL" id="MU005998">
    <property type="protein sequence ID" value="KAF2859045.1"/>
    <property type="molecule type" value="Genomic_DNA"/>
</dbReference>
<organism evidence="1 2">
    <name type="scientific">Piedraia hortae CBS 480.64</name>
    <dbReference type="NCBI Taxonomy" id="1314780"/>
    <lineage>
        <taxon>Eukaryota</taxon>
        <taxon>Fungi</taxon>
        <taxon>Dikarya</taxon>
        <taxon>Ascomycota</taxon>
        <taxon>Pezizomycotina</taxon>
        <taxon>Dothideomycetes</taxon>
        <taxon>Dothideomycetidae</taxon>
        <taxon>Capnodiales</taxon>
        <taxon>Piedraiaceae</taxon>
        <taxon>Piedraia</taxon>
    </lineage>
</organism>
<dbReference type="Proteomes" id="UP000799421">
    <property type="component" value="Unassembled WGS sequence"/>
</dbReference>
<evidence type="ECO:0000313" key="1">
    <source>
        <dbReference type="EMBL" id="KAF2859045.1"/>
    </source>
</evidence>
<evidence type="ECO:0000313" key="2">
    <source>
        <dbReference type="Proteomes" id="UP000799421"/>
    </source>
</evidence>
<gene>
    <name evidence="1" type="ORF">K470DRAFT_265552</name>
</gene>
<reference evidence="1" key="1">
    <citation type="journal article" date="2020" name="Stud. Mycol.">
        <title>101 Dothideomycetes genomes: a test case for predicting lifestyles and emergence of pathogens.</title>
        <authorList>
            <person name="Haridas S."/>
            <person name="Albert R."/>
            <person name="Binder M."/>
            <person name="Bloem J."/>
            <person name="Labutti K."/>
            <person name="Salamov A."/>
            <person name="Andreopoulos B."/>
            <person name="Baker S."/>
            <person name="Barry K."/>
            <person name="Bills G."/>
            <person name="Bluhm B."/>
            <person name="Cannon C."/>
            <person name="Castanera R."/>
            <person name="Culley D."/>
            <person name="Daum C."/>
            <person name="Ezra D."/>
            <person name="Gonzalez J."/>
            <person name="Henrissat B."/>
            <person name="Kuo A."/>
            <person name="Liang C."/>
            <person name="Lipzen A."/>
            <person name="Lutzoni F."/>
            <person name="Magnuson J."/>
            <person name="Mondo S."/>
            <person name="Nolan M."/>
            <person name="Ohm R."/>
            <person name="Pangilinan J."/>
            <person name="Park H.-J."/>
            <person name="Ramirez L."/>
            <person name="Alfaro M."/>
            <person name="Sun H."/>
            <person name="Tritt A."/>
            <person name="Yoshinaga Y."/>
            <person name="Zwiers L.-H."/>
            <person name="Turgeon B."/>
            <person name="Goodwin S."/>
            <person name="Spatafora J."/>
            <person name="Crous P."/>
            <person name="Grigoriev I."/>
        </authorList>
    </citation>
    <scope>NUCLEOTIDE SEQUENCE</scope>
    <source>
        <strain evidence="1">CBS 480.64</strain>
    </source>
</reference>
<keyword evidence="2" id="KW-1185">Reference proteome</keyword>
<protein>
    <submittedName>
        <fullName evidence="1">Uncharacterized protein</fullName>
    </submittedName>
</protein>
<sequence>MSSRTQTTNGEDILAYMTSSIVVLCYGDNLRQPLATMTNTFPTEAELRSLIRIYLTSIEAVHQALPTHTSQWGFILLFLHHPFEAVSYLEQSLSQQTMSGSTEGFLKETLFQLADTYIATYQDHVAVTVYNGVLDQLAGSYLTDVAEEESHRTLCLERWKEQQVREVDRPEHIGRYDSMTTAEDRRGKNGILERRSGTGSNQITLYMRRHEGDGGKRLALESLLWEPDELNQAWDGALGQRTALTHGWKQLVEGLQLVAQVVGVKLEWRHQFLGVLAYCGGLVFCSEVCFVDLTFCSAYCLVDLTSCGAGFFGDSGWYSILAAASAINRAINLISLSALVQINPDVFVVR</sequence>
<proteinExistence type="predicted"/>